<comment type="caution">
    <text evidence="1">The sequence shown here is derived from an EMBL/GenBank/DDBJ whole genome shotgun (WGS) entry which is preliminary data.</text>
</comment>
<accession>A0A8J7U563</accession>
<evidence type="ECO:0000313" key="1">
    <source>
        <dbReference type="EMBL" id="MBO1321377.1"/>
    </source>
</evidence>
<protein>
    <submittedName>
        <fullName evidence="1">Uncharacterized protein</fullName>
    </submittedName>
</protein>
<gene>
    <name evidence="1" type="ORF">J3U88_23045</name>
</gene>
<dbReference type="RefSeq" id="WP_207861352.1">
    <property type="nucleotide sequence ID" value="NZ_JAFREP010000024.1"/>
</dbReference>
<dbReference type="EMBL" id="JAFREP010000024">
    <property type="protein sequence ID" value="MBO1321377.1"/>
    <property type="molecule type" value="Genomic_DNA"/>
</dbReference>
<reference evidence="1" key="1">
    <citation type="submission" date="2021-03" db="EMBL/GenBank/DDBJ databases">
        <authorList>
            <person name="Wang G."/>
        </authorList>
    </citation>
    <scope>NUCLEOTIDE SEQUENCE</scope>
    <source>
        <strain evidence="1">KCTC 12899</strain>
    </source>
</reference>
<dbReference type="AlphaFoldDB" id="A0A8J7U563"/>
<keyword evidence="2" id="KW-1185">Reference proteome</keyword>
<sequence>MAEAAGIQLSALWCGQGMAHVLETFTEAEWQKKPEDRKPESMVLIDFGIEASAAPKKGGIHYQRAQKAIEFVAREAKKKDDPIIDLAISSHADADHWFLYPSLIELLKEGYKDKKDKDAEYVIKQFVKGGLQNSWGFDDMEGSKSALEEVEARVEDIKFIDEMNVATLESNLTNYRYTEGVDENALPFIKDIDGVKIRTLIANVSTGKMDAHGINTCSLVVVIDFKGKRMILPGDATQSTLIEVNKLLDKWKGKSPLKPVLMMSVPHHGARSTMLQEGEVKGVDQSVIDGYQASIVSKRKRSRSGGLTRNSKKKKVTTEHFHALGKFTALTQPAAIVASADHGTTTAGHPSAQVLQILGKYTKHGGYSAGVVVDDHIGDHTIVVADASKVTKGWSVYSFNQNNAANVFTTRLTTSESANLKIEGEDKTVNVSDFYFMIDQNGAKQTWKPYLADQVTSLVTKVQNIEPCTWDFETQGENVTMTDAASQPVGSLHSGEEAPQDVVGVFPPAQTLVAPETLNPMGANRSRDLQTLPVAPPVHRVPLSHRALPKPS</sequence>
<dbReference type="Proteomes" id="UP000664417">
    <property type="component" value="Unassembled WGS sequence"/>
</dbReference>
<dbReference type="SUPFAM" id="SSF56281">
    <property type="entry name" value="Metallo-hydrolase/oxidoreductase"/>
    <property type="match status" value="1"/>
</dbReference>
<name>A0A8J7U563_9BACT</name>
<evidence type="ECO:0000313" key="2">
    <source>
        <dbReference type="Proteomes" id="UP000664417"/>
    </source>
</evidence>
<proteinExistence type="predicted"/>
<dbReference type="InterPro" id="IPR036866">
    <property type="entry name" value="RibonucZ/Hydroxyglut_hydro"/>
</dbReference>
<dbReference type="Gene3D" id="3.60.15.10">
    <property type="entry name" value="Ribonuclease Z/Hydroxyacylglutathione hydrolase-like"/>
    <property type="match status" value="1"/>
</dbReference>
<organism evidence="1 2">
    <name type="scientific">Acanthopleuribacter pedis</name>
    <dbReference type="NCBI Taxonomy" id="442870"/>
    <lineage>
        <taxon>Bacteria</taxon>
        <taxon>Pseudomonadati</taxon>
        <taxon>Acidobacteriota</taxon>
        <taxon>Holophagae</taxon>
        <taxon>Acanthopleuribacterales</taxon>
        <taxon>Acanthopleuribacteraceae</taxon>
        <taxon>Acanthopleuribacter</taxon>
    </lineage>
</organism>